<evidence type="ECO:0000313" key="3">
    <source>
        <dbReference type="Proteomes" id="UP000634530"/>
    </source>
</evidence>
<reference evidence="2 3" key="1">
    <citation type="journal article" date="2020" name="Microorganisms">
        <title>Reliable Identification of Environmental Pseudomonas Isolates Using the rpoD Gene.</title>
        <authorList>
            <consortium name="The Broad Institute Genome Sequencing Platform"/>
            <person name="Girard L."/>
            <person name="Lood C."/>
            <person name="Rokni-Zadeh H."/>
            <person name="van Noort V."/>
            <person name="Lavigne R."/>
            <person name="De Mot R."/>
        </authorList>
    </citation>
    <scope>NUCLEOTIDE SEQUENCE [LARGE SCALE GENOMIC DNA]</scope>
    <source>
        <strain evidence="2 3">RW8P3</strain>
    </source>
</reference>
<dbReference type="InterPro" id="IPR011008">
    <property type="entry name" value="Dimeric_a/b-barrel"/>
</dbReference>
<dbReference type="Proteomes" id="UP000634530">
    <property type="component" value="Chromosome"/>
</dbReference>
<dbReference type="InterPro" id="IPR010753">
    <property type="entry name" value="DUF1330"/>
</dbReference>
<keyword evidence="3" id="KW-1185">Reference proteome</keyword>
<evidence type="ECO:0000259" key="1">
    <source>
        <dbReference type="Pfam" id="PF07045"/>
    </source>
</evidence>
<sequence>MAIEQPGYLVGNFTITDPQLMAEYGEQARPLVHRHGGVMTLMNHDLEPDEGEAQPVLVIIRFPTFEEARAFYQAPEYAPLKALRLKATTGGFLALVPGLE</sequence>
<name>A0A9E6PKP5_9PSED</name>
<dbReference type="EMBL" id="CP077093">
    <property type="protein sequence ID" value="QXI28552.1"/>
    <property type="molecule type" value="Genomic_DNA"/>
</dbReference>
<protein>
    <submittedName>
        <fullName evidence="2">DUF1330 domain-containing protein</fullName>
    </submittedName>
</protein>
<accession>A0A9E6PKP5</accession>
<dbReference type="Pfam" id="PF07045">
    <property type="entry name" value="DUF1330"/>
    <property type="match status" value="1"/>
</dbReference>
<organism evidence="2 3">
    <name type="scientific">Pseudomonas vanderleydeniana</name>
    <dbReference type="NCBI Taxonomy" id="2745495"/>
    <lineage>
        <taxon>Bacteria</taxon>
        <taxon>Pseudomonadati</taxon>
        <taxon>Pseudomonadota</taxon>
        <taxon>Gammaproteobacteria</taxon>
        <taxon>Pseudomonadales</taxon>
        <taxon>Pseudomonadaceae</taxon>
        <taxon>Pseudomonas</taxon>
    </lineage>
</organism>
<dbReference type="KEGG" id="pvw:HU752_000930"/>
<dbReference type="AlphaFoldDB" id="A0A9E6PKP5"/>
<gene>
    <name evidence="2" type="ORF">HU752_000930</name>
</gene>
<dbReference type="RefSeq" id="WP_186686464.1">
    <property type="nucleotide sequence ID" value="NZ_CP077093.1"/>
</dbReference>
<dbReference type="SUPFAM" id="SSF54909">
    <property type="entry name" value="Dimeric alpha+beta barrel"/>
    <property type="match status" value="1"/>
</dbReference>
<feature type="domain" description="DUF1330" evidence="1">
    <location>
        <begin position="6"/>
        <end position="92"/>
    </location>
</feature>
<dbReference type="PANTHER" id="PTHR41521:SF4">
    <property type="entry name" value="BLR0684 PROTEIN"/>
    <property type="match status" value="1"/>
</dbReference>
<dbReference type="PANTHER" id="PTHR41521">
    <property type="match status" value="1"/>
</dbReference>
<evidence type="ECO:0000313" key="2">
    <source>
        <dbReference type="EMBL" id="QXI28552.1"/>
    </source>
</evidence>
<dbReference type="Gene3D" id="3.30.70.100">
    <property type="match status" value="1"/>
</dbReference>
<reference evidence="2 3" key="2">
    <citation type="journal article" date="2021" name="Microorganisms">
        <title>The Ever-Expanding Pseudomonas Genus: Description of 43 New Species and Partition of the Pseudomonas putida Group.</title>
        <authorList>
            <person name="Girard L."/>
            <person name="Lood C."/>
            <person name="Hofte M."/>
            <person name="Vandamme P."/>
            <person name="Rokni-Zadeh H."/>
            <person name="van Noort V."/>
            <person name="Lavigne R."/>
            <person name="De Mot R."/>
        </authorList>
    </citation>
    <scope>NUCLEOTIDE SEQUENCE [LARGE SCALE GENOMIC DNA]</scope>
    <source>
        <strain evidence="2 3">RW8P3</strain>
    </source>
</reference>
<proteinExistence type="predicted"/>